<comment type="subunit">
    <text evidence="6">Homodimer.</text>
</comment>
<dbReference type="GO" id="GO:0015937">
    <property type="term" value="P:coenzyme A biosynthetic process"/>
    <property type="evidence" value="ECO:0007669"/>
    <property type="project" value="UniProtKB-UniPathway"/>
</dbReference>
<keyword evidence="12" id="KW-0067">ATP-binding</keyword>
<evidence type="ECO:0000256" key="6">
    <source>
        <dbReference type="ARBA" id="ARBA00011738"/>
    </source>
</evidence>
<evidence type="ECO:0000256" key="13">
    <source>
        <dbReference type="ARBA" id="ARBA00022958"/>
    </source>
</evidence>
<dbReference type="InterPro" id="IPR043129">
    <property type="entry name" value="ATPase_NBD"/>
</dbReference>
<feature type="transmembrane region" description="Helical" evidence="17">
    <location>
        <begin position="58"/>
        <end position="82"/>
    </location>
</feature>
<feature type="transmembrane region" description="Helical" evidence="17">
    <location>
        <begin position="103"/>
        <end position="124"/>
    </location>
</feature>
<dbReference type="AlphaFoldDB" id="A0A6I2UCI6"/>
<sequence length="363" mass="39247">QPVYYISFRPSCQELFSDLSFGFFSSLRSAPSPSGQLSYIIIAAASCQHFWESFFTSFLLMIDIVSFVLFATISVFYFACIFRLRTGFLYITIYRERKRAFPGGRLCMILTVNVSNSNILLGAYQDDKQCFCSSMHTNLLKSADEYAVQFGSVLSLYGAQPEDISGVILSCVVPSMLACVRKALNHLYTGRIYVAGPGLKTGLSIRTDDPSQLGSELVCSAIAVLADYPPPCVIISMDTAVSITALDNRGALRGGAILPGVKIGVEALCARTAQLPQIDLSAPACGVLGTNSSASMQAGAIFGTASMLDGMIDRFAQALGGTPTCVASGELAPVILPHCLHKIYYRENLVLDGLYRLYQKNTK</sequence>
<keyword evidence="10" id="KW-0547">Nucleotide-binding</keyword>
<organism evidence="18 19">
    <name type="scientific">Ruthenibacterium lactatiformans</name>
    <dbReference type="NCBI Taxonomy" id="1550024"/>
    <lineage>
        <taxon>Bacteria</taxon>
        <taxon>Bacillati</taxon>
        <taxon>Bacillota</taxon>
        <taxon>Clostridia</taxon>
        <taxon>Eubacteriales</taxon>
        <taxon>Oscillospiraceae</taxon>
        <taxon>Ruthenibacterium</taxon>
    </lineage>
</organism>
<evidence type="ECO:0000256" key="15">
    <source>
        <dbReference type="ARBA" id="ARBA00038036"/>
    </source>
</evidence>
<dbReference type="EC" id="2.7.1.33" evidence="7"/>
<keyword evidence="11 18" id="KW-0418">Kinase</keyword>
<feature type="non-terminal residue" evidence="18">
    <location>
        <position position="1"/>
    </location>
</feature>
<keyword evidence="13" id="KW-0630">Potassium</keyword>
<protein>
    <recommendedName>
        <fullName evidence="16">Type III pantothenate kinase</fullName>
        <ecNumber evidence="7">2.7.1.33</ecNumber>
    </recommendedName>
</protein>
<evidence type="ECO:0000256" key="1">
    <source>
        <dbReference type="ARBA" id="ARBA00001206"/>
    </source>
</evidence>
<dbReference type="InterPro" id="IPR004619">
    <property type="entry name" value="Type_III_PanK"/>
</dbReference>
<evidence type="ECO:0000256" key="8">
    <source>
        <dbReference type="ARBA" id="ARBA00022490"/>
    </source>
</evidence>
<evidence type="ECO:0000256" key="12">
    <source>
        <dbReference type="ARBA" id="ARBA00022840"/>
    </source>
</evidence>
<comment type="pathway">
    <text evidence="5">Cofactor biosynthesis; coenzyme A biosynthesis; CoA from (R)-pantothenate: step 1/5.</text>
</comment>
<dbReference type="PANTHER" id="PTHR34265">
    <property type="entry name" value="TYPE III PANTOTHENATE KINASE"/>
    <property type="match status" value="1"/>
</dbReference>
<keyword evidence="9" id="KW-0808">Transferase</keyword>
<evidence type="ECO:0000256" key="16">
    <source>
        <dbReference type="ARBA" id="ARBA00040883"/>
    </source>
</evidence>
<keyword evidence="8" id="KW-0963">Cytoplasm</keyword>
<evidence type="ECO:0000256" key="4">
    <source>
        <dbReference type="ARBA" id="ARBA00004496"/>
    </source>
</evidence>
<dbReference type="GO" id="GO:0005524">
    <property type="term" value="F:ATP binding"/>
    <property type="evidence" value="ECO:0007669"/>
    <property type="project" value="UniProtKB-KW"/>
</dbReference>
<keyword evidence="17" id="KW-1133">Transmembrane helix</keyword>
<keyword evidence="17" id="KW-0812">Transmembrane</keyword>
<evidence type="ECO:0000256" key="2">
    <source>
        <dbReference type="ARBA" id="ARBA00001958"/>
    </source>
</evidence>
<dbReference type="GO" id="GO:0005737">
    <property type="term" value="C:cytoplasm"/>
    <property type="evidence" value="ECO:0007669"/>
    <property type="project" value="UniProtKB-SubCell"/>
</dbReference>
<accession>A0A6I2UCI6</accession>
<comment type="cofactor">
    <cofactor evidence="2">
        <name>K(+)</name>
        <dbReference type="ChEBI" id="CHEBI:29103"/>
    </cofactor>
</comment>
<evidence type="ECO:0000256" key="3">
    <source>
        <dbReference type="ARBA" id="ARBA00001972"/>
    </source>
</evidence>
<dbReference type="Proteomes" id="UP000431913">
    <property type="component" value="Unassembled WGS sequence"/>
</dbReference>
<dbReference type="Gene3D" id="3.30.420.40">
    <property type="match status" value="2"/>
</dbReference>
<evidence type="ECO:0000256" key="5">
    <source>
        <dbReference type="ARBA" id="ARBA00005225"/>
    </source>
</evidence>
<comment type="subcellular location">
    <subcellularLocation>
        <location evidence="4">Cytoplasm</location>
    </subcellularLocation>
</comment>
<evidence type="ECO:0000256" key="11">
    <source>
        <dbReference type="ARBA" id="ARBA00022777"/>
    </source>
</evidence>
<evidence type="ECO:0000256" key="7">
    <source>
        <dbReference type="ARBA" id="ARBA00012102"/>
    </source>
</evidence>
<dbReference type="SUPFAM" id="SSF53067">
    <property type="entry name" value="Actin-like ATPase domain"/>
    <property type="match status" value="2"/>
</dbReference>
<dbReference type="GO" id="GO:0004594">
    <property type="term" value="F:pantothenate kinase activity"/>
    <property type="evidence" value="ECO:0007669"/>
    <property type="project" value="UniProtKB-EC"/>
</dbReference>
<evidence type="ECO:0000313" key="18">
    <source>
        <dbReference type="EMBL" id="MST93643.1"/>
    </source>
</evidence>
<evidence type="ECO:0000256" key="10">
    <source>
        <dbReference type="ARBA" id="ARBA00022741"/>
    </source>
</evidence>
<comment type="similarity">
    <text evidence="15">Belongs to the type III pantothenate kinase family.</text>
</comment>
<evidence type="ECO:0000256" key="14">
    <source>
        <dbReference type="ARBA" id="ARBA00022993"/>
    </source>
</evidence>
<dbReference type="CDD" id="cd24015">
    <property type="entry name" value="ASKHA_NBD_PanK-III"/>
    <property type="match status" value="1"/>
</dbReference>
<name>A0A6I2UCI6_9FIRM</name>
<dbReference type="NCBIfam" id="TIGR00671">
    <property type="entry name" value="baf"/>
    <property type="match status" value="1"/>
</dbReference>
<dbReference type="EMBL" id="VUNJ01000052">
    <property type="protein sequence ID" value="MST93643.1"/>
    <property type="molecule type" value="Genomic_DNA"/>
</dbReference>
<comment type="cofactor">
    <cofactor evidence="3">
        <name>NH4(+)</name>
        <dbReference type="ChEBI" id="CHEBI:28938"/>
    </cofactor>
</comment>
<evidence type="ECO:0000313" key="19">
    <source>
        <dbReference type="Proteomes" id="UP000431913"/>
    </source>
</evidence>
<dbReference type="UniPathway" id="UPA00241">
    <property type="reaction ID" value="UER00352"/>
</dbReference>
<keyword evidence="17" id="KW-0472">Membrane</keyword>
<dbReference type="PANTHER" id="PTHR34265:SF1">
    <property type="entry name" value="TYPE III PANTOTHENATE KINASE"/>
    <property type="match status" value="1"/>
</dbReference>
<gene>
    <name evidence="18" type="ORF">FYJ76_17200</name>
</gene>
<keyword evidence="14" id="KW-0173">Coenzyme A biosynthesis</keyword>
<reference evidence="18 19" key="1">
    <citation type="submission" date="2019-08" db="EMBL/GenBank/DDBJ databases">
        <title>In-depth cultivation of the pig gut microbiome towards novel bacterial diversity and tailored functional studies.</title>
        <authorList>
            <person name="Wylensek D."/>
            <person name="Hitch T.C.A."/>
            <person name="Clavel T."/>
        </authorList>
    </citation>
    <scope>NUCLEOTIDE SEQUENCE [LARGE SCALE GENOMIC DNA]</scope>
    <source>
        <strain evidence="18 19">WCA3-601-WT-6J</strain>
    </source>
</reference>
<comment type="caution">
    <text evidence="18">The sequence shown here is derived from an EMBL/GenBank/DDBJ whole genome shotgun (WGS) entry which is preliminary data.</text>
</comment>
<evidence type="ECO:0000256" key="17">
    <source>
        <dbReference type="SAM" id="Phobius"/>
    </source>
</evidence>
<proteinExistence type="inferred from homology"/>
<evidence type="ECO:0000256" key="9">
    <source>
        <dbReference type="ARBA" id="ARBA00022679"/>
    </source>
</evidence>
<dbReference type="HAMAP" id="MF_01274">
    <property type="entry name" value="Pantothen_kinase_3"/>
    <property type="match status" value="1"/>
</dbReference>
<dbReference type="Pfam" id="PF03309">
    <property type="entry name" value="Pan_kinase"/>
    <property type="match status" value="1"/>
</dbReference>
<comment type="catalytic activity">
    <reaction evidence="1">
        <text>(R)-pantothenate + ATP = (R)-4'-phosphopantothenate + ADP + H(+)</text>
        <dbReference type="Rhea" id="RHEA:16373"/>
        <dbReference type="ChEBI" id="CHEBI:10986"/>
        <dbReference type="ChEBI" id="CHEBI:15378"/>
        <dbReference type="ChEBI" id="CHEBI:29032"/>
        <dbReference type="ChEBI" id="CHEBI:30616"/>
        <dbReference type="ChEBI" id="CHEBI:456216"/>
        <dbReference type="EC" id="2.7.1.33"/>
    </reaction>
</comment>